<sequence length="68" mass="7924">MWSLNFKDRYLIDFDLYQDNDSRGDVDLSKLVVKCAAPMILMLKELPQPPYVTHIDNLFTDLNVSAYL</sequence>
<name>A0AAV8ZSB3_9CUCU</name>
<keyword evidence="2" id="KW-1185">Reference proteome</keyword>
<evidence type="ECO:0000313" key="2">
    <source>
        <dbReference type="Proteomes" id="UP001162156"/>
    </source>
</evidence>
<dbReference type="AlphaFoldDB" id="A0AAV8ZSB3"/>
<protein>
    <submittedName>
        <fullName evidence="1">Uncharacterized protein</fullName>
    </submittedName>
</protein>
<reference evidence="1" key="1">
    <citation type="journal article" date="2023" name="Insect Mol. Biol.">
        <title>Genome sequencing provides insights into the evolution of gene families encoding plant cell wall-degrading enzymes in longhorned beetles.</title>
        <authorList>
            <person name="Shin N.R."/>
            <person name="Okamura Y."/>
            <person name="Kirsch R."/>
            <person name="Pauchet Y."/>
        </authorList>
    </citation>
    <scope>NUCLEOTIDE SEQUENCE</scope>
    <source>
        <strain evidence="1">RBIC_L_NR</strain>
    </source>
</reference>
<organism evidence="1 2">
    <name type="scientific">Rhamnusium bicolor</name>
    <dbReference type="NCBI Taxonomy" id="1586634"/>
    <lineage>
        <taxon>Eukaryota</taxon>
        <taxon>Metazoa</taxon>
        <taxon>Ecdysozoa</taxon>
        <taxon>Arthropoda</taxon>
        <taxon>Hexapoda</taxon>
        <taxon>Insecta</taxon>
        <taxon>Pterygota</taxon>
        <taxon>Neoptera</taxon>
        <taxon>Endopterygota</taxon>
        <taxon>Coleoptera</taxon>
        <taxon>Polyphaga</taxon>
        <taxon>Cucujiformia</taxon>
        <taxon>Chrysomeloidea</taxon>
        <taxon>Cerambycidae</taxon>
        <taxon>Lepturinae</taxon>
        <taxon>Rhagiini</taxon>
        <taxon>Rhamnusium</taxon>
    </lineage>
</organism>
<evidence type="ECO:0000313" key="1">
    <source>
        <dbReference type="EMBL" id="KAJ8969808.1"/>
    </source>
</evidence>
<accession>A0AAV8ZSB3</accession>
<dbReference type="Proteomes" id="UP001162156">
    <property type="component" value="Unassembled WGS sequence"/>
</dbReference>
<comment type="caution">
    <text evidence="1">The sequence shown here is derived from an EMBL/GenBank/DDBJ whole genome shotgun (WGS) entry which is preliminary data.</text>
</comment>
<dbReference type="EMBL" id="JANEYF010000454">
    <property type="protein sequence ID" value="KAJ8969808.1"/>
    <property type="molecule type" value="Genomic_DNA"/>
</dbReference>
<proteinExistence type="predicted"/>
<gene>
    <name evidence="1" type="ORF">NQ314_001566</name>
</gene>